<dbReference type="PROSITE" id="PS50921">
    <property type="entry name" value="ANTAR"/>
    <property type="match status" value="1"/>
</dbReference>
<dbReference type="Pfam" id="PF21332">
    <property type="entry name" value="AmiR_N"/>
    <property type="match status" value="1"/>
</dbReference>
<dbReference type="Pfam" id="PF03861">
    <property type="entry name" value="ANTAR"/>
    <property type="match status" value="1"/>
</dbReference>
<dbReference type="Gene3D" id="3.40.50.2300">
    <property type="match status" value="1"/>
</dbReference>
<evidence type="ECO:0000259" key="1">
    <source>
        <dbReference type="PROSITE" id="PS50921"/>
    </source>
</evidence>
<name>A0ABQ4R620_9HYPH</name>
<reference evidence="2" key="1">
    <citation type="journal article" date="2021" name="Front. Microbiol.">
        <title>Comprehensive Comparative Genomics and Phenotyping of Methylobacterium Species.</title>
        <authorList>
            <person name="Alessa O."/>
            <person name="Ogura Y."/>
            <person name="Fujitani Y."/>
            <person name="Takami H."/>
            <person name="Hayashi T."/>
            <person name="Sahin N."/>
            <person name="Tani A."/>
        </authorList>
    </citation>
    <scope>NUCLEOTIDE SEQUENCE</scope>
    <source>
        <strain evidence="2">KCTC 52305</strain>
    </source>
</reference>
<accession>A0ABQ4R620</accession>
<dbReference type="SMART" id="SM01012">
    <property type="entry name" value="ANTAR"/>
    <property type="match status" value="1"/>
</dbReference>
<proteinExistence type="predicted"/>
<dbReference type="Proteomes" id="UP001055167">
    <property type="component" value="Unassembled WGS sequence"/>
</dbReference>
<dbReference type="Gene3D" id="1.10.10.10">
    <property type="entry name" value="Winged helix-like DNA-binding domain superfamily/Winged helix DNA-binding domain"/>
    <property type="match status" value="1"/>
</dbReference>
<organism evidence="2 3">
    <name type="scientific">Methylobacterium crusticola</name>
    <dbReference type="NCBI Taxonomy" id="1697972"/>
    <lineage>
        <taxon>Bacteria</taxon>
        <taxon>Pseudomonadati</taxon>
        <taxon>Pseudomonadota</taxon>
        <taxon>Alphaproteobacteria</taxon>
        <taxon>Hyphomicrobiales</taxon>
        <taxon>Methylobacteriaceae</taxon>
        <taxon>Methylobacterium</taxon>
    </lineage>
</organism>
<reference evidence="2" key="2">
    <citation type="submission" date="2021-08" db="EMBL/GenBank/DDBJ databases">
        <authorList>
            <person name="Tani A."/>
            <person name="Ola A."/>
            <person name="Ogura Y."/>
            <person name="Katsura K."/>
            <person name="Hayashi T."/>
        </authorList>
    </citation>
    <scope>NUCLEOTIDE SEQUENCE</scope>
    <source>
        <strain evidence="2">KCTC 52305</strain>
    </source>
</reference>
<gene>
    <name evidence="2" type="primary">amiR_2</name>
    <name evidence="2" type="ORF">OPKNFCMD_4969</name>
</gene>
<evidence type="ECO:0000313" key="3">
    <source>
        <dbReference type="Proteomes" id="UP001055167"/>
    </source>
</evidence>
<dbReference type="InterPro" id="IPR049021">
    <property type="entry name" value="AmiR_N"/>
</dbReference>
<protein>
    <submittedName>
        <fullName evidence="2">Aliphatic amidase regulator</fullName>
    </submittedName>
</protein>
<dbReference type="InterPro" id="IPR005561">
    <property type="entry name" value="ANTAR"/>
</dbReference>
<keyword evidence="3" id="KW-1185">Reference proteome</keyword>
<dbReference type="EMBL" id="BPQH01000017">
    <property type="protein sequence ID" value="GJD52207.1"/>
    <property type="molecule type" value="Genomic_DNA"/>
</dbReference>
<dbReference type="InterPro" id="IPR011006">
    <property type="entry name" value="CheY-like_superfamily"/>
</dbReference>
<feature type="domain" description="ANTAR" evidence="1">
    <location>
        <begin position="125"/>
        <end position="186"/>
    </location>
</feature>
<dbReference type="SUPFAM" id="SSF52172">
    <property type="entry name" value="CheY-like"/>
    <property type="match status" value="1"/>
</dbReference>
<sequence>MTDQPLLRSLRDTRVLAVHPADQDGEELVRHLRRIGCQVSQAWPPPARIPGGTEVVFHLIDRARPPFLDAAAPGPFAVVGIIEYEDPAVLRQLITVNARGVVVKPVRPFGILGTLVTARAAQRYEAQLVQKAEKLNENLRVRRELEKSVRILMDEQGLGEAEAYELIRRQAMDQRQPLATIASSIVFAHGALRRSRPSPPS</sequence>
<dbReference type="InterPro" id="IPR036388">
    <property type="entry name" value="WH-like_DNA-bd_sf"/>
</dbReference>
<evidence type="ECO:0000313" key="2">
    <source>
        <dbReference type="EMBL" id="GJD52207.1"/>
    </source>
</evidence>
<dbReference type="PIRSF" id="PIRSF036382">
    <property type="entry name" value="RR_antiterm"/>
    <property type="match status" value="1"/>
</dbReference>
<dbReference type="InterPro" id="IPR008327">
    <property type="entry name" value="Sig_transdc_resp-reg_antiterm"/>
</dbReference>
<dbReference type="RefSeq" id="WP_128563139.1">
    <property type="nucleotide sequence ID" value="NZ_BPQH01000017.1"/>
</dbReference>
<comment type="caution">
    <text evidence="2">The sequence shown here is derived from an EMBL/GenBank/DDBJ whole genome shotgun (WGS) entry which is preliminary data.</text>
</comment>